<dbReference type="PROSITE" id="PS01134">
    <property type="entry name" value="FTSZ_1"/>
    <property type="match status" value="1"/>
</dbReference>
<dbReference type="InterPro" id="IPR020805">
    <property type="entry name" value="Cell_div_FtsZ_CS"/>
</dbReference>
<dbReference type="GO" id="GO:0051258">
    <property type="term" value="P:protein polymerization"/>
    <property type="evidence" value="ECO:0007669"/>
    <property type="project" value="UniProtKB-UniRule"/>
</dbReference>
<dbReference type="SUPFAM" id="SSF52490">
    <property type="entry name" value="Tubulin nucleotide-binding domain-like"/>
    <property type="match status" value="1"/>
</dbReference>
<dbReference type="PANTHER" id="PTHR30314">
    <property type="entry name" value="CELL DIVISION PROTEIN FTSZ-RELATED"/>
    <property type="match status" value="1"/>
</dbReference>
<dbReference type="GO" id="GO:0005525">
    <property type="term" value="F:GTP binding"/>
    <property type="evidence" value="ECO:0007669"/>
    <property type="project" value="UniProtKB-UniRule"/>
</dbReference>
<keyword evidence="4 6" id="KW-0132">Cell division</keyword>
<evidence type="ECO:0000256" key="1">
    <source>
        <dbReference type="ARBA" id="ARBA00009690"/>
    </source>
</evidence>
<dbReference type="InterPro" id="IPR003008">
    <property type="entry name" value="Tubulin_FtsZ_GTPase"/>
</dbReference>
<evidence type="ECO:0000259" key="8">
    <source>
        <dbReference type="SMART" id="SM00864"/>
    </source>
</evidence>
<feature type="binding site" evidence="4">
    <location>
        <position position="143"/>
    </location>
    <ligand>
        <name>GTP</name>
        <dbReference type="ChEBI" id="CHEBI:37565"/>
    </ligand>
</feature>
<dbReference type="InterPro" id="IPR045061">
    <property type="entry name" value="FtsZ/CetZ"/>
</dbReference>
<keyword evidence="4" id="KW-0963">Cytoplasm</keyword>
<evidence type="ECO:0000256" key="5">
    <source>
        <dbReference type="NCBIfam" id="TIGR00065"/>
    </source>
</evidence>
<gene>
    <name evidence="4" type="primary">ftsZ</name>
    <name evidence="10" type="ordered locus">Turpa_2781</name>
</gene>
<dbReference type="Proteomes" id="UP000006048">
    <property type="component" value="Chromosome"/>
</dbReference>
<dbReference type="Gene3D" id="3.30.1330.20">
    <property type="entry name" value="Tubulin/FtsZ, C-terminal domain"/>
    <property type="match status" value="1"/>
</dbReference>
<keyword evidence="4 6" id="KW-0131">Cell cycle</keyword>
<dbReference type="PRINTS" id="PR00423">
    <property type="entry name" value="CELLDVISFTSZ"/>
</dbReference>
<keyword evidence="3 4" id="KW-0342">GTP-binding</keyword>
<evidence type="ECO:0000259" key="9">
    <source>
        <dbReference type="SMART" id="SM00865"/>
    </source>
</evidence>
<evidence type="ECO:0000256" key="6">
    <source>
        <dbReference type="RuleBase" id="RU000631"/>
    </source>
</evidence>
<keyword evidence="4 6" id="KW-0717">Septation</keyword>
<evidence type="ECO:0000256" key="3">
    <source>
        <dbReference type="ARBA" id="ARBA00023134"/>
    </source>
</evidence>
<dbReference type="KEGG" id="tpx:Turpa_2781"/>
<dbReference type="PROSITE" id="PS01135">
    <property type="entry name" value="FTSZ_2"/>
    <property type="match status" value="1"/>
</dbReference>
<dbReference type="STRING" id="869212.Turpa_2781"/>
<evidence type="ECO:0000256" key="7">
    <source>
        <dbReference type="SAM" id="MobiDB-lite"/>
    </source>
</evidence>
<dbReference type="PATRIC" id="fig|869212.3.peg.2803"/>
<keyword evidence="11" id="KW-1185">Reference proteome</keyword>
<feature type="binding site" evidence="4">
    <location>
        <begin position="21"/>
        <end position="25"/>
    </location>
    <ligand>
        <name>GTP</name>
        <dbReference type="ChEBI" id="CHEBI:37565"/>
    </ligand>
</feature>
<dbReference type="NCBIfam" id="TIGR00065">
    <property type="entry name" value="ftsZ"/>
    <property type="match status" value="1"/>
</dbReference>
<dbReference type="EMBL" id="CP002959">
    <property type="protein sequence ID" value="AFM13420.1"/>
    <property type="molecule type" value="Genomic_DNA"/>
</dbReference>
<dbReference type="Gene3D" id="3.40.50.1440">
    <property type="entry name" value="Tubulin/FtsZ, GTPase domain"/>
    <property type="match status" value="1"/>
</dbReference>
<dbReference type="InterPro" id="IPR037103">
    <property type="entry name" value="Tubulin/FtsZ-like_C"/>
</dbReference>
<evidence type="ECO:0000256" key="4">
    <source>
        <dbReference type="HAMAP-Rule" id="MF_00909"/>
    </source>
</evidence>
<dbReference type="GO" id="GO:0000917">
    <property type="term" value="P:division septum assembly"/>
    <property type="evidence" value="ECO:0007669"/>
    <property type="project" value="UniProtKB-KW"/>
</dbReference>
<dbReference type="Pfam" id="PF00091">
    <property type="entry name" value="Tubulin"/>
    <property type="match status" value="1"/>
</dbReference>
<comment type="subcellular location">
    <subcellularLocation>
        <location evidence="4">Cytoplasm</location>
    </subcellularLocation>
    <text evidence="4">Assembles at midcell at the inner surface of the cytoplasmic membrane.</text>
</comment>
<organism evidence="10 11">
    <name type="scientific">Turneriella parva (strain ATCC BAA-1111 / DSM 21527 / NCTC 11395 / H)</name>
    <name type="common">Leptospira parva</name>
    <dbReference type="NCBI Taxonomy" id="869212"/>
    <lineage>
        <taxon>Bacteria</taxon>
        <taxon>Pseudomonadati</taxon>
        <taxon>Spirochaetota</taxon>
        <taxon>Spirochaetia</taxon>
        <taxon>Leptospirales</taxon>
        <taxon>Leptospiraceae</taxon>
        <taxon>Turneriella</taxon>
    </lineage>
</organism>
<dbReference type="Pfam" id="PF12327">
    <property type="entry name" value="FtsZ_C"/>
    <property type="match status" value="1"/>
</dbReference>
<sequence>MLAFEEKKKSPATIKVVGVGGGGMNAIERMVSMNLEGVELIAMNTDEQVLERSHAPIKVALGAKLTRGMGAGGIPDIGAQAAMEDREKIMNVLKGADMVFITAGMGGGTGTGAAPIVAEVARELKALTVGVVTLPFIVEGDKRMSYAKQGQSNLRDRVDTLITIPNEAIFKVIDKKTSVGAAYKLIDDMLYRAVRGISNIINSTGFVNVDFADVRTVMGQNGDAVIGLGEGTGENRVAEALQSAIHHPLLNGKTIDGAQAVLINVVGGSDFALYEYHEIQKQIHEQVSKDAVIIVGFTEDETKDNHVSITVIATGYRRKDAAVGTPATQQQAQPQFKPQILPRTGTDDGGYRSPAQQGLDFPRVDATVQAAAYDIPTFLRKMPKVEG</sequence>
<dbReference type="GO" id="GO:0003924">
    <property type="term" value="F:GTPase activity"/>
    <property type="evidence" value="ECO:0007669"/>
    <property type="project" value="UniProtKB-UniRule"/>
</dbReference>
<feature type="compositionally biased region" description="Low complexity" evidence="7">
    <location>
        <begin position="325"/>
        <end position="335"/>
    </location>
</feature>
<reference evidence="10 11" key="1">
    <citation type="submission" date="2012-06" db="EMBL/GenBank/DDBJ databases">
        <title>The complete chromosome of genome of Turneriella parva DSM 21527.</title>
        <authorList>
            <consortium name="US DOE Joint Genome Institute (JGI-PGF)"/>
            <person name="Lucas S."/>
            <person name="Han J."/>
            <person name="Lapidus A."/>
            <person name="Bruce D."/>
            <person name="Goodwin L."/>
            <person name="Pitluck S."/>
            <person name="Peters L."/>
            <person name="Kyrpides N."/>
            <person name="Mavromatis K."/>
            <person name="Ivanova N."/>
            <person name="Mikhailova N."/>
            <person name="Chertkov O."/>
            <person name="Detter J.C."/>
            <person name="Tapia R."/>
            <person name="Han C."/>
            <person name="Land M."/>
            <person name="Hauser L."/>
            <person name="Markowitz V."/>
            <person name="Cheng J.-F."/>
            <person name="Hugenholtz P."/>
            <person name="Woyke T."/>
            <person name="Wu D."/>
            <person name="Gronow S."/>
            <person name="Wellnitz S."/>
            <person name="Brambilla E."/>
            <person name="Klenk H.-P."/>
            <person name="Eisen J.A."/>
        </authorList>
    </citation>
    <scope>NUCLEOTIDE SEQUENCE [LARGE SCALE GENOMIC DNA]</scope>
    <source>
        <strain evidence="11">ATCC BAA-1111 / DSM 21527 / NCTC 11395 / H</strain>
    </source>
</reference>
<feature type="binding site" evidence="4">
    <location>
        <begin position="108"/>
        <end position="110"/>
    </location>
    <ligand>
        <name>GTP</name>
        <dbReference type="ChEBI" id="CHEBI:37565"/>
    </ligand>
</feature>
<dbReference type="InterPro" id="IPR000158">
    <property type="entry name" value="Cell_div_FtsZ"/>
</dbReference>
<dbReference type="AlphaFoldDB" id="I4B813"/>
<dbReference type="HOGENOM" id="CLU_024865_0_1_12"/>
<evidence type="ECO:0000313" key="10">
    <source>
        <dbReference type="EMBL" id="AFM13420.1"/>
    </source>
</evidence>
<accession>I4B813</accession>
<comment type="similarity">
    <text evidence="1 4 6">Belongs to the FtsZ family.</text>
</comment>
<dbReference type="OrthoDB" id="9813375at2"/>
<dbReference type="GO" id="GO:0032153">
    <property type="term" value="C:cell division site"/>
    <property type="evidence" value="ECO:0007669"/>
    <property type="project" value="UniProtKB-UniRule"/>
</dbReference>
<proteinExistence type="inferred from homology"/>
<dbReference type="HAMAP" id="MF_00909">
    <property type="entry name" value="FtsZ"/>
    <property type="match status" value="1"/>
</dbReference>
<dbReference type="SMART" id="SM00865">
    <property type="entry name" value="Tubulin_C"/>
    <property type="match status" value="1"/>
</dbReference>
<evidence type="ECO:0000256" key="2">
    <source>
        <dbReference type="ARBA" id="ARBA00022741"/>
    </source>
</evidence>
<feature type="region of interest" description="Disordered" evidence="7">
    <location>
        <begin position="323"/>
        <end position="358"/>
    </location>
</feature>
<dbReference type="SUPFAM" id="SSF55307">
    <property type="entry name" value="Tubulin C-terminal domain-like"/>
    <property type="match status" value="1"/>
</dbReference>
<comment type="subunit">
    <text evidence="4">Homodimer. Polymerizes to form a dynamic ring structure in a strictly GTP-dependent manner. Interacts directly with several other division proteins.</text>
</comment>
<protein>
    <recommendedName>
        <fullName evidence="4 5">Cell division protein FtsZ</fullName>
    </recommendedName>
</protein>
<feature type="domain" description="Tubulin/FtsZ GTPase" evidence="8">
    <location>
        <begin position="13"/>
        <end position="205"/>
    </location>
</feature>
<dbReference type="PANTHER" id="PTHR30314:SF3">
    <property type="entry name" value="MITOCHONDRIAL DIVISION PROTEIN FSZA"/>
    <property type="match status" value="1"/>
</dbReference>
<dbReference type="FunFam" id="3.40.50.1440:FF:000001">
    <property type="entry name" value="Cell division protein FtsZ"/>
    <property type="match status" value="1"/>
</dbReference>
<dbReference type="InterPro" id="IPR036525">
    <property type="entry name" value="Tubulin/FtsZ_GTPase_sf"/>
</dbReference>
<dbReference type="InterPro" id="IPR024757">
    <property type="entry name" value="FtsZ_C"/>
</dbReference>
<dbReference type="SMART" id="SM00864">
    <property type="entry name" value="Tubulin"/>
    <property type="match status" value="1"/>
</dbReference>
<feature type="binding site" evidence="4">
    <location>
        <position position="139"/>
    </location>
    <ligand>
        <name>GTP</name>
        <dbReference type="ChEBI" id="CHEBI:37565"/>
    </ligand>
</feature>
<feature type="domain" description="Tubulin/FtsZ 2-layer sandwich" evidence="9">
    <location>
        <begin position="207"/>
        <end position="325"/>
    </location>
</feature>
<dbReference type="InterPro" id="IPR018316">
    <property type="entry name" value="Tubulin/FtsZ_2-layer-sand-dom"/>
</dbReference>
<name>I4B813_TURPD</name>
<dbReference type="RefSeq" id="WP_014803922.1">
    <property type="nucleotide sequence ID" value="NC_018020.1"/>
</dbReference>
<comment type="function">
    <text evidence="4 6">Essential cell division protein that forms a contractile ring structure (Z ring) at the future cell division site. The regulation of the ring assembly controls the timing and the location of cell division. One of the functions of the FtsZ ring is to recruit other cell division proteins to the septum to produce a new cell wall between the dividing cells. Binds GTP and shows GTPase activity.</text>
</comment>
<dbReference type="GO" id="GO:0005737">
    <property type="term" value="C:cytoplasm"/>
    <property type="evidence" value="ECO:0007669"/>
    <property type="project" value="UniProtKB-SubCell"/>
</dbReference>
<keyword evidence="2 4" id="KW-0547">Nucleotide-binding</keyword>
<dbReference type="InterPro" id="IPR008280">
    <property type="entry name" value="Tub_FtsZ_C"/>
</dbReference>
<evidence type="ECO:0000313" key="11">
    <source>
        <dbReference type="Proteomes" id="UP000006048"/>
    </source>
</evidence>
<feature type="binding site" evidence="4">
    <location>
        <position position="187"/>
    </location>
    <ligand>
        <name>GTP</name>
        <dbReference type="ChEBI" id="CHEBI:37565"/>
    </ligand>
</feature>
<dbReference type="CDD" id="cd02201">
    <property type="entry name" value="FtsZ_type1"/>
    <property type="match status" value="1"/>
</dbReference>
<dbReference type="GO" id="GO:0043093">
    <property type="term" value="P:FtsZ-dependent cytokinesis"/>
    <property type="evidence" value="ECO:0007669"/>
    <property type="project" value="UniProtKB-UniRule"/>
</dbReference>